<sequence>MGPFNPYSGPSHSLAVSSRYYYMTTYNLPQQPSAEGNLTAAMLQDFLRKRKYQTMFNGSAPPPPRRTMDGWMHFQGNFHPNLSLSIHK</sequence>
<dbReference type="Proteomes" id="UP000770717">
    <property type="component" value="Unassembled WGS sequence"/>
</dbReference>
<keyword evidence="2" id="KW-1185">Reference proteome</keyword>
<protein>
    <submittedName>
        <fullName evidence="1">Uncharacterized protein</fullName>
    </submittedName>
</protein>
<dbReference type="EMBL" id="WNTK01000013">
    <property type="protein sequence ID" value="KAG9473564.1"/>
    <property type="molecule type" value="Genomic_DNA"/>
</dbReference>
<proteinExistence type="predicted"/>
<comment type="caution">
    <text evidence="1">The sequence shown here is derived from an EMBL/GenBank/DDBJ whole genome shotgun (WGS) entry which is preliminary data.</text>
</comment>
<accession>A0A8J6ERL3</accession>
<reference evidence="1" key="1">
    <citation type="thesis" date="2020" institute="ProQuest LLC" country="789 East Eisenhower Parkway, Ann Arbor, MI, USA">
        <title>Comparative Genomics and Chromosome Evolution.</title>
        <authorList>
            <person name="Mudd A.B."/>
        </authorList>
    </citation>
    <scope>NUCLEOTIDE SEQUENCE</scope>
    <source>
        <strain evidence="1">HN-11 Male</strain>
        <tissue evidence="1">Kidney and liver</tissue>
    </source>
</reference>
<evidence type="ECO:0000313" key="2">
    <source>
        <dbReference type="Proteomes" id="UP000770717"/>
    </source>
</evidence>
<gene>
    <name evidence="1" type="ORF">GDO78_004062</name>
</gene>
<organism evidence="1 2">
    <name type="scientific">Eleutherodactylus coqui</name>
    <name type="common">Puerto Rican coqui</name>
    <dbReference type="NCBI Taxonomy" id="57060"/>
    <lineage>
        <taxon>Eukaryota</taxon>
        <taxon>Metazoa</taxon>
        <taxon>Chordata</taxon>
        <taxon>Craniata</taxon>
        <taxon>Vertebrata</taxon>
        <taxon>Euteleostomi</taxon>
        <taxon>Amphibia</taxon>
        <taxon>Batrachia</taxon>
        <taxon>Anura</taxon>
        <taxon>Neobatrachia</taxon>
        <taxon>Hyloidea</taxon>
        <taxon>Eleutherodactylidae</taxon>
        <taxon>Eleutherodactylinae</taxon>
        <taxon>Eleutherodactylus</taxon>
        <taxon>Eleutherodactylus</taxon>
    </lineage>
</organism>
<name>A0A8J6ERL3_ELECQ</name>
<dbReference type="AlphaFoldDB" id="A0A8J6ERL3"/>
<evidence type="ECO:0000313" key="1">
    <source>
        <dbReference type="EMBL" id="KAG9473564.1"/>
    </source>
</evidence>